<dbReference type="AlphaFoldDB" id="A0A1I3SQD7"/>
<gene>
    <name evidence="2" type="ORF">SAMN05421753_12533</name>
</gene>
<dbReference type="Proteomes" id="UP000199518">
    <property type="component" value="Unassembled WGS sequence"/>
</dbReference>
<dbReference type="RefSeq" id="WP_092056803.1">
    <property type="nucleotide sequence ID" value="NZ_FOQD01000025.1"/>
</dbReference>
<sequence length="69" mass="7494">MSTNFQQTEPRETAIDPSAAVGQSGTHPLIEAPAQTERTHIRDSSLSPTLGPIIPARLVRLQTQVYRVG</sequence>
<reference evidence="3" key="1">
    <citation type="submission" date="2016-10" db="EMBL/GenBank/DDBJ databases">
        <authorList>
            <person name="Varghese N."/>
            <person name="Submissions S."/>
        </authorList>
    </citation>
    <scope>NUCLEOTIDE SEQUENCE [LARGE SCALE GENOMIC DNA]</scope>
    <source>
        <strain evidence="3">DSM 26348</strain>
    </source>
</reference>
<protein>
    <submittedName>
        <fullName evidence="2">Uncharacterized protein</fullName>
    </submittedName>
</protein>
<accession>A0A1I3SQD7</accession>
<evidence type="ECO:0000313" key="2">
    <source>
        <dbReference type="EMBL" id="SFJ60743.1"/>
    </source>
</evidence>
<dbReference type="EMBL" id="FOQD01000025">
    <property type="protein sequence ID" value="SFJ60743.1"/>
    <property type="molecule type" value="Genomic_DNA"/>
</dbReference>
<evidence type="ECO:0000313" key="3">
    <source>
        <dbReference type="Proteomes" id="UP000199518"/>
    </source>
</evidence>
<feature type="region of interest" description="Disordered" evidence="1">
    <location>
        <begin position="1"/>
        <end position="49"/>
    </location>
</feature>
<organism evidence="2 3">
    <name type="scientific">Planctomicrobium piriforme</name>
    <dbReference type="NCBI Taxonomy" id="1576369"/>
    <lineage>
        <taxon>Bacteria</taxon>
        <taxon>Pseudomonadati</taxon>
        <taxon>Planctomycetota</taxon>
        <taxon>Planctomycetia</taxon>
        <taxon>Planctomycetales</taxon>
        <taxon>Planctomycetaceae</taxon>
        <taxon>Planctomicrobium</taxon>
    </lineage>
</organism>
<keyword evidence="3" id="KW-1185">Reference proteome</keyword>
<evidence type="ECO:0000256" key="1">
    <source>
        <dbReference type="SAM" id="MobiDB-lite"/>
    </source>
</evidence>
<name>A0A1I3SQD7_9PLAN</name>
<proteinExistence type="predicted"/>